<feature type="transmembrane region" description="Helical" evidence="1">
    <location>
        <begin position="347"/>
        <end position="367"/>
    </location>
</feature>
<sequence length="654" mass="76165">MKKFVVTFLLILLSFTVFSIEIEVVKDIYVSLIKTYEEEKGEVIEGKEFELFFNELYNLGLYRFYRTQMIGSAEYVDRPTNVQTYLSQIYTITEQNFDSIEEKLAFIGFLAYVQSDLSGDTITQETIRSLPAYFTTVQNYKKELENDALTYFGNVIIYSLGIVDESPYTDITRFESNAKIDDLSLYTFFGEPDETINKIISENKESLENGIKKLVDSNLSGRQLQIAIDNLSYNYISPLLKETEKQINQVSEIFVEFGKRKTHTEFIRFIVYGIIILFTFYFFKKYWWISVLGVYLYEFAYILIFYNPIKDVITSFAYGSFIIPFVFLFLFIMVFKSFGKKIKFVQKVCSITIFILTLLIFFTPLYYSQDLLMKENQSFHDSIFENQLLNDVAAYSHSPLYRSSEKLVSLLGSEYTKINSFYRSTFSDFLKSLVNSNILTQIQADKQNVKVQTYKEGLKINNQQNYISIPSNFAKEINNLVNFSKRQQKQINKELKHLEKTTQNIIQYSDVEFEESVKNTVTSSLSKTDLTDPLMTQISTFYDVDKVDKIKLKSTNTTFGTKIITMFFLAISMFVIFNKNIMKYISILLMYISSFISLFKPATLEVLSQSGYPNLMSQNISINYIFVFIMFAISTLMLISFLISKKRTLQSNSN</sequence>
<keyword evidence="1" id="KW-0812">Transmembrane</keyword>
<feature type="transmembrane region" description="Helical" evidence="1">
    <location>
        <begin position="559"/>
        <end position="577"/>
    </location>
</feature>
<feature type="transmembrane region" description="Helical" evidence="1">
    <location>
        <begin position="290"/>
        <end position="309"/>
    </location>
</feature>
<keyword evidence="1" id="KW-1133">Transmembrane helix</keyword>
<keyword evidence="3" id="KW-1185">Reference proteome</keyword>
<dbReference type="AlphaFoldDB" id="A0A0C7P2K3"/>
<dbReference type="Proteomes" id="UP000032809">
    <property type="component" value="Chromosome I"/>
</dbReference>
<evidence type="ECO:0000313" key="2">
    <source>
        <dbReference type="EMBL" id="CEP78555.1"/>
    </source>
</evidence>
<evidence type="ECO:0000256" key="1">
    <source>
        <dbReference type="SAM" id="Phobius"/>
    </source>
</evidence>
<keyword evidence="1" id="KW-0472">Membrane</keyword>
<dbReference type="EMBL" id="LN824141">
    <property type="protein sequence ID" value="CEP78555.1"/>
    <property type="molecule type" value="Genomic_DNA"/>
</dbReference>
<protein>
    <submittedName>
        <fullName evidence="2">Uncharacterized protein</fullName>
    </submittedName>
</protein>
<organism evidence="2 3">
    <name type="scientific">Defluviitoga tunisiensis</name>
    <dbReference type="NCBI Taxonomy" id="1006576"/>
    <lineage>
        <taxon>Bacteria</taxon>
        <taxon>Thermotogati</taxon>
        <taxon>Thermotogota</taxon>
        <taxon>Thermotogae</taxon>
        <taxon>Petrotogales</taxon>
        <taxon>Petrotogaceae</taxon>
        <taxon>Defluviitoga</taxon>
    </lineage>
</organism>
<proteinExistence type="predicted"/>
<dbReference type="RefSeq" id="WP_045087978.1">
    <property type="nucleotide sequence ID" value="NZ_LN824141.1"/>
</dbReference>
<dbReference type="OrthoDB" id="39348at2"/>
<feature type="transmembrane region" description="Helical" evidence="1">
    <location>
        <begin position="266"/>
        <end position="283"/>
    </location>
</feature>
<dbReference type="KEGG" id="dtn:DTL3_1257"/>
<feature type="transmembrane region" description="Helical" evidence="1">
    <location>
        <begin position="584"/>
        <end position="602"/>
    </location>
</feature>
<accession>A0A0C7P2K3</accession>
<gene>
    <name evidence="2" type="ORF">DTL3_1257</name>
</gene>
<feature type="transmembrane region" description="Helical" evidence="1">
    <location>
        <begin position="315"/>
        <end position="335"/>
    </location>
</feature>
<reference evidence="3" key="1">
    <citation type="submission" date="2014-11" db="EMBL/GenBank/DDBJ databases">
        <authorList>
            <person name="Wibberg D."/>
        </authorList>
    </citation>
    <scope>NUCLEOTIDE SEQUENCE [LARGE SCALE GENOMIC DNA]</scope>
    <source>
        <strain evidence="3">L3</strain>
    </source>
</reference>
<name>A0A0C7P2K3_DEFTU</name>
<evidence type="ECO:0000313" key="3">
    <source>
        <dbReference type="Proteomes" id="UP000032809"/>
    </source>
</evidence>
<feature type="transmembrane region" description="Helical" evidence="1">
    <location>
        <begin position="622"/>
        <end position="643"/>
    </location>
</feature>
<dbReference type="HOGENOM" id="CLU_424410_0_0_0"/>